<accession>A0A6J6KHJ2</accession>
<dbReference type="AlphaFoldDB" id="A0A6J6KHJ2"/>
<gene>
    <name evidence="1" type="ORF">UFOPK2195_00378</name>
</gene>
<protein>
    <submittedName>
        <fullName evidence="1">Unannotated protein</fullName>
    </submittedName>
</protein>
<organism evidence="1">
    <name type="scientific">freshwater metagenome</name>
    <dbReference type="NCBI Taxonomy" id="449393"/>
    <lineage>
        <taxon>unclassified sequences</taxon>
        <taxon>metagenomes</taxon>
        <taxon>ecological metagenomes</taxon>
    </lineage>
</organism>
<sequence length="121" mass="13145">MAVRIEVTSQSLIVSLSGLDAVWALKRRLVINRADIVSVRVAPRKEVVSILRLRLYGSFVPGLLCAGTFSVRKRAGLPRGSRAFMSIYRAKQVLQITTNSRPALVGLEVANPEAVVSSLQG</sequence>
<proteinExistence type="predicted"/>
<name>A0A6J6KHJ2_9ZZZZ</name>
<evidence type="ECO:0000313" key="1">
    <source>
        <dbReference type="EMBL" id="CAB4649221.1"/>
    </source>
</evidence>
<dbReference type="EMBL" id="CAEZWH010000048">
    <property type="protein sequence ID" value="CAB4649221.1"/>
    <property type="molecule type" value="Genomic_DNA"/>
</dbReference>
<reference evidence="1" key="1">
    <citation type="submission" date="2020-05" db="EMBL/GenBank/DDBJ databases">
        <authorList>
            <person name="Chiriac C."/>
            <person name="Salcher M."/>
            <person name="Ghai R."/>
            <person name="Kavagutti S V."/>
        </authorList>
    </citation>
    <scope>NUCLEOTIDE SEQUENCE</scope>
</reference>